<dbReference type="CDD" id="cd06342">
    <property type="entry name" value="PBP1_ABC_LIVBP-like"/>
    <property type="match status" value="1"/>
</dbReference>
<keyword evidence="3" id="KW-1133">Transmembrane helix</keyword>
<reference evidence="5 6" key="1">
    <citation type="journal article" date="2019" name="Nat. Microbiol.">
        <title>Mediterranean grassland soil C-N compound turnover is dependent on rainfall and depth, and is mediated by genomically divergent microorganisms.</title>
        <authorList>
            <person name="Diamond S."/>
            <person name="Andeer P.F."/>
            <person name="Li Z."/>
            <person name="Crits-Christoph A."/>
            <person name="Burstein D."/>
            <person name="Anantharaman K."/>
            <person name="Lane K.R."/>
            <person name="Thomas B.C."/>
            <person name="Pan C."/>
            <person name="Northen T.R."/>
            <person name="Banfield J.F."/>
        </authorList>
    </citation>
    <scope>NUCLEOTIDE SEQUENCE [LARGE SCALE GENOMIC DNA]</scope>
    <source>
        <strain evidence="5">NP_6</strain>
    </source>
</reference>
<dbReference type="AlphaFoldDB" id="A0A537JKF1"/>
<dbReference type="SUPFAM" id="SSF53822">
    <property type="entry name" value="Periplasmic binding protein-like I"/>
    <property type="match status" value="1"/>
</dbReference>
<evidence type="ECO:0000256" key="3">
    <source>
        <dbReference type="SAM" id="Phobius"/>
    </source>
</evidence>
<sequence length="510" mass="54413">MPNWTDGRTGIEVGSPRIRAQGAAPRSFERGGPRTSVRLPPKHAGIAGAPPFKMRRGVKIRRKSLAHGGTLSGETPVLSKNQAKCCERGRLMRVAKFPLMSRLLGLALSLTLIVTLVTLGALPRSQAAAKTLAVGITLPLTGADAEDAELIKDGAVLAIEEANAKGGVAGYKIEIIILDSGTATAGQYDPAQAATNTKKLVANVGVVANIGPQMSGEGKAMSQILSEADMATITPSSTNPDITNPKFKDKYRPNGKAVYFRTVTTDEYQGPNMANYYAETLKVHSVYVLDDSGAYGVGIADSFQKRAEEKGIKILGRDQLNPKEADYTTILTKIKGLNPDALYYGGVEQAGTKLAKQAYDVIPKMPKGGGDGMYSASLLKGAGFPASGGWYATIASPHLVESAEIQDWVKRFAKRFGKQPGDYSITAYDAALVVMDAIKRAAAAGKVDRHTVWDAIQNGAVKTLQGTVSFDENGDIKDRTVSVFQVVHNTSYPDDDIIHQFKYLGVAPQN</sequence>
<dbReference type="PANTHER" id="PTHR47151">
    <property type="entry name" value="LEU/ILE/VAL-BINDING ABC TRANSPORTER SUBUNIT"/>
    <property type="match status" value="1"/>
</dbReference>
<proteinExistence type="inferred from homology"/>
<evidence type="ECO:0000259" key="4">
    <source>
        <dbReference type="Pfam" id="PF13458"/>
    </source>
</evidence>
<evidence type="ECO:0000313" key="5">
    <source>
        <dbReference type="EMBL" id="TMI84021.1"/>
    </source>
</evidence>
<dbReference type="InterPro" id="IPR028081">
    <property type="entry name" value="Leu-bd"/>
</dbReference>
<gene>
    <name evidence="5" type="ORF">E6H03_02765</name>
</gene>
<dbReference type="Gene3D" id="3.40.50.2300">
    <property type="match status" value="2"/>
</dbReference>
<keyword evidence="2" id="KW-0732">Signal</keyword>
<feature type="transmembrane region" description="Helical" evidence="3">
    <location>
        <begin position="103"/>
        <end position="122"/>
    </location>
</feature>
<accession>A0A537JKF1</accession>
<keyword evidence="3" id="KW-0812">Transmembrane</keyword>
<comment type="similarity">
    <text evidence="1">Belongs to the leucine-binding protein family.</text>
</comment>
<evidence type="ECO:0000256" key="1">
    <source>
        <dbReference type="ARBA" id="ARBA00010062"/>
    </source>
</evidence>
<evidence type="ECO:0000256" key="2">
    <source>
        <dbReference type="ARBA" id="ARBA00022729"/>
    </source>
</evidence>
<comment type="caution">
    <text evidence="5">The sequence shown here is derived from an EMBL/GenBank/DDBJ whole genome shotgun (WGS) entry which is preliminary data.</text>
</comment>
<dbReference type="EMBL" id="VBAN01000082">
    <property type="protein sequence ID" value="TMI84021.1"/>
    <property type="molecule type" value="Genomic_DNA"/>
</dbReference>
<dbReference type="Pfam" id="PF13458">
    <property type="entry name" value="Peripla_BP_6"/>
    <property type="match status" value="1"/>
</dbReference>
<protein>
    <submittedName>
        <fullName evidence="5">Branched-chain amino acid ABC transporter substrate-binding protein</fullName>
    </submittedName>
</protein>
<dbReference type="PANTHER" id="PTHR47151:SF2">
    <property type="entry name" value="AMINO ACID BINDING PROTEIN"/>
    <property type="match status" value="1"/>
</dbReference>
<evidence type="ECO:0000313" key="6">
    <source>
        <dbReference type="Proteomes" id="UP000318093"/>
    </source>
</evidence>
<dbReference type="Proteomes" id="UP000318093">
    <property type="component" value="Unassembled WGS sequence"/>
</dbReference>
<dbReference type="InterPro" id="IPR028082">
    <property type="entry name" value="Peripla_BP_I"/>
</dbReference>
<name>A0A537JKF1_9BACT</name>
<feature type="domain" description="Leucine-binding protein" evidence="4">
    <location>
        <begin position="132"/>
        <end position="487"/>
    </location>
</feature>
<organism evidence="5 6">
    <name type="scientific">Candidatus Segetimicrobium genomatis</name>
    <dbReference type="NCBI Taxonomy" id="2569760"/>
    <lineage>
        <taxon>Bacteria</taxon>
        <taxon>Bacillati</taxon>
        <taxon>Candidatus Sysuimicrobiota</taxon>
        <taxon>Candidatus Sysuimicrobiia</taxon>
        <taxon>Candidatus Sysuimicrobiales</taxon>
        <taxon>Candidatus Segetimicrobiaceae</taxon>
        <taxon>Candidatus Segetimicrobium</taxon>
    </lineage>
</organism>
<keyword evidence="3" id="KW-0472">Membrane</keyword>